<feature type="region of interest" description="Disordered" evidence="6">
    <location>
        <begin position="1"/>
        <end position="77"/>
    </location>
</feature>
<dbReference type="InterPro" id="IPR013325">
    <property type="entry name" value="RNA_pol_sigma_r2"/>
</dbReference>
<dbReference type="Gene3D" id="1.10.10.10">
    <property type="entry name" value="Winged helix-like DNA-binding domain superfamily/Winged helix DNA-binding domain"/>
    <property type="match status" value="1"/>
</dbReference>
<feature type="domain" description="RNA polymerase sigma-70 region 4" evidence="7">
    <location>
        <begin position="187"/>
        <end position="232"/>
    </location>
</feature>
<keyword evidence="3" id="KW-0731">Sigma factor</keyword>
<evidence type="ECO:0000256" key="5">
    <source>
        <dbReference type="ARBA" id="ARBA00023163"/>
    </source>
</evidence>
<keyword evidence="4" id="KW-0238">DNA-binding</keyword>
<dbReference type="InterPro" id="IPR013324">
    <property type="entry name" value="RNA_pol_sigma_r3/r4-like"/>
</dbReference>
<comment type="similarity">
    <text evidence="1">Belongs to the sigma-70 factor family. ECF subfamily.</text>
</comment>
<dbReference type="SUPFAM" id="SSF88946">
    <property type="entry name" value="Sigma2 domain of RNA polymerase sigma factors"/>
    <property type="match status" value="1"/>
</dbReference>
<dbReference type="InterPro" id="IPR036388">
    <property type="entry name" value="WH-like_DNA-bd_sf"/>
</dbReference>
<keyword evidence="2" id="KW-0805">Transcription regulation</keyword>
<dbReference type="Proteomes" id="UP000605897">
    <property type="component" value="Unassembled WGS sequence"/>
</dbReference>
<comment type="caution">
    <text evidence="8">The sequence shown here is derived from an EMBL/GenBank/DDBJ whole genome shotgun (WGS) entry which is preliminary data.</text>
</comment>
<evidence type="ECO:0000256" key="4">
    <source>
        <dbReference type="ARBA" id="ARBA00023125"/>
    </source>
</evidence>
<dbReference type="Pfam" id="PF04545">
    <property type="entry name" value="Sigma70_r4"/>
    <property type="match status" value="1"/>
</dbReference>
<name>A0ABQ3IRK8_9PSEU</name>
<dbReference type="Gene3D" id="1.10.1740.10">
    <property type="match status" value="1"/>
</dbReference>
<gene>
    <name evidence="8" type="ORF">GCM10017786_25350</name>
</gene>
<dbReference type="InterPro" id="IPR039425">
    <property type="entry name" value="RNA_pol_sigma-70-like"/>
</dbReference>
<keyword evidence="9" id="KW-1185">Reference proteome</keyword>
<dbReference type="EMBL" id="BNAU01000002">
    <property type="protein sequence ID" value="GHE91751.1"/>
    <property type="molecule type" value="Genomic_DNA"/>
</dbReference>
<proteinExistence type="inferred from homology"/>
<feature type="compositionally biased region" description="Low complexity" evidence="6">
    <location>
        <begin position="20"/>
        <end position="29"/>
    </location>
</feature>
<evidence type="ECO:0000313" key="9">
    <source>
        <dbReference type="Proteomes" id="UP000605897"/>
    </source>
</evidence>
<dbReference type="SUPFAM" id="SSF88659">
    <property type="entry name" value="Sigma3 and sigma4 domains of RNA polymerase sigma factors"/>
    <property type="match status" value="1"/>
</dbReference>
<accession>A0ABQ3IRK8</accession>
<protein>
    <recommendedName>
        <fullName evidence="7">RNA polymerase sigma-70 region 4 domain-containing protein</fullName>
    </recommendedName>
</protein>
<evidence type="ECO:0000259" key="7">
    <source>
        <dbReference type="Pfam" id="PF04545"/>
    </source>
</evidence>
<feature type="compositionally biased region" description="Basic residues" evidence="6">
    <location>
        <begin position="45"/>
        <end position="59"/>
    </location>
</feature>
<keyword evidence="5" id="KW-0804">Transcription</keyword>
<sequence length="237" mass="24586">MITLAMGATRGVVTHPDGHPNAPRPAGSSRRPRPDGPPRGETLARRHPRGGNLARRHPPDRRGRGATAHYRGNPAHGSRVLPVEEGCAMAAQNVVSAGLPGADLVASALGGDPGAIRELVAAVTPVVVRYCRARLRRGADAVAQEACLAILHALPGWTGSFPALVYELTAQTVAGARSPAADSPILALPGIEREIMLLRVAAGLSAEETASALGLSANQVRVVQHRALNRLRGAFSG</sequence>
<evidence type="ECO:0000256" key="2">
    <source>
        <dbReference type="ARBA" id="ARBA00023015"/>
    </source>
</evidence>
<dbReference type="CDD" id="cd06171">
    <property type="entry name" value="Sigma70_r4"/>
    <property type="match status" value="1"/>
</dbReference>
<evidence type="ECO:0000256" key="1">
    <source>
        <dbReference type="ARBA" id="ARBA00010641"/>
    </source>
</evidence>
<evidence type="ECO:0000256" key="3">
    <source>
        <dbReference type="ARBA" id="ARBA00023082"/>
    </source>
</evidence>
<evidence type="ECO:0000313" key="8">
    <source>
        <dbReference type="EMBL" id="GHE91751.1"/>
    </source>
</evidence>
<dbReference type="InterPro" id="IPR007630">
    <property type="entry name" value="RNA_pol_sigma70_r4"/>
</dbReference>
<dbReference type="PANTHER" id="PTHR43133:SF58">
    <property type="entry name" value="ECF RNA POLYMERASE SIGMA FACTOR SIGD"/>
    <property type="match status" value="1"/>
</dbReference>
<reference evidence="9" key="1">
    <citation type="journal article" date="2019" name="Int. J. Syst. Evol. Microbiol.">
        <title>The Global Catalogue of Microorganisms (GCM) 10K type strain sequencing project: providing services to taxonomists for standard genome sequencing and annotation.</title>
        <authorList>
            <consortium name="The Broad Institute Genomics Platform"/>
            <consortium name="The Broad Institute Genome Sequencing Center for Infectious Disease"/>
            <person name="Wu L."/>
            <person name="Ma J."/>
        </authorList>
    </citation>
    <scope>NUCLEOTIDE SEQUENCE [LARGE SCALE GENOMIC DNA]</scope>
    <source>
        <strain evidence="9">CGMCC 4.7677</strain>
    </source>
</reference>
<evidence type="ECO:0000256" key="6">
    <source>
        <dbReference type="SAM" id="MobiDB-lite"/>
    </source>
</evidence>
<organism evidence="8 9">
    <name type="scientific">Amycolatopsis deserti</name>
    <dbReference type="NCBI Taxonomy" id="185696"/>
    <lineage>
        <taxon>Bacteria</taxon>
        <taxon>Bacillati</taxon>
        <taxon>Actinomycetota</taxon>
        <taxon>Actinomycetes</taxon>
        <taxon>Pseudonocardiales</taxon>
        <taxon>Pseudonocardiaceae</taxon>
        <taxon>Amycolatopsis</taxon>
    </lineage>
</organism>
<dbReference type="PANTHER" id="PTHR43133">
    <property type="entry name" value="RNA POLYMERASE ECF-TYPE SIGMA FACTO"/>
    <property type="match status" value="1"/>
</dbReference>
<feature type="compositionally biased region" description="Basic and acidic residues" evidence="6">
    <location>
        <begin position="32"/>
        <end position="44"/>
    </location>
</feature>